<dbReference type="VEuPathDB" id="TriTrypDB:TCSYLVIO_003647"/>
<sequence length="559" mass="62539">MGSGSQERFEGRLSSADGYVTNAQLPGNHVYTGEVSDDTMHGYGVLTTELDVYTGNFYWNMRHGHGTFCSKVEKHPTGVRIYDGEWNMDERQGIGSIQWCNGDTYNGPFLRGRPHGEMGSYNFADGRVYKGEYRHGVRHGIGRLTQKNGEYYEGEFKDGAMTGMGKGWYAGGKRVYEGTWENGKKVRGKLTFEGSKRMYNGDWKHEKPHGAGEMIFANGDHYIGDFVMGKLHGTGSITYHSQGGKTYCGFFMENQPHGKGVLTMPDGSSVVGYFKHGIQLSENDSAAIEQVIKETASLPHLFAHDDACSTRSTPVQVQNTQPPSVASSLWDVTEVTERNNNGGAPPQQCSLVNNKKETREEVKKNGTSLSSPFVLLDATKELTMPKLPTVELENPLLEPNGSCSNLSRKKEGEILVVAASVLAGTIKDGCKGWLEKFSIGRSLIGRSNWRRRYFVLAPFNKGVSLSYFKDESCHKPVALLLLNTNDTRIVTRPSVRTHKEATQPEREICVIYVEKEKEYKLLLRAYSEDDREYWVYALSKLFDIINYPSDFPLLENAQE</sequence>
<dbReference type="SUPFAM" id="SSF50729">
    <property type="entry name" value="PH domain-like"/>
    <property type="match status" value="1"/>
</dbReference>
<dbReference type="SMART" id="SM00233">
    <property type="entry name" value="PH"/>
    <property type="match status" value="1"/>
</dbReference>
<gene>
    <name evidence="3" type="ORF">C4B63_24g301</name>
</gene>
<dbReference type="InterPro" id="IPR011993">
    <property type="entry name" value="PH-like_dom_sf"/>
</dbReference>
<dbReference type="Pfam" id="PF00169">
    <property type="entry name" value="PH"/>
    <property type="match status" value="1"/>
</dbReference>
<dbReference type="PROSITE" id="PS50003">
    <property type="entry name" value="PH_DOMAIN"/>
    <property type="match status" value="1"/>
</dbReference>
<dbReference type="EMBL" id="PRFA01000024">
    <property type="protein sequence ID" value="PWU94895.1"/>
    <property type="molecule type" value="Genomic_DNA"/>
</dbReference>
<dbReference type="PANTHER" id="PTHR23084:SF263">
    <property type="entry name" value="MORN REPEAT-CONTAINING PROTEIN 1"/>
    <property type="match status" value="1"/>
</dbReference>
<dbReference type="Gene3D" id="2.30.29.30">
    <property type="entry name" value="Pleckstrin-homology domain (PH domain)/Phosphotyrosine-binding domain (PTB)"/>
    <property type="match status" value="1"/>
</dbReference>
<dbReference type="VEuPathDB" id="TriTrypDB:C4B63_24g301"/>
<dbReference type="VEuPathDB" id="TriTrypDB:TcYC6_0086990"/>
<evidence type="ECO:0000313" key="4">
    <source>
        <dbReference type="Proteomes" id="UP000246121"/>
    </source>
</evidence>
<dbReference type="Proteomes" id="UP000246121">
    <property type="component" value="Unassembled WGS sequence"/>
</dbReference>
<proteinExistence type="predicted"/>
<evidence type="ECO:0000256" key="1">
    <source>
        <dbReference type="ARBA" id="ARBA00022737"/>
    </source>
</evidence>
<comment type="caution">
    <text evidence="3">The sequence shown here is derived from an EMBL/GenBank/DDBJ whole genome shotgun (WGS) entry which is preliminary data.</text>
</comment>
<evidence type="ECO:0000259" key="2">
    <source>
        <dbReference type="PROSITE" id="PS50003"/>
    </source>
</evidence>
<dbReference type="VEuPathDB" id="TriTrypDB:BCY84_12209"/>
<dbReference type="Pfam" id="PF02493">
    <property type="entry name" value="MORN"/>
    <property type="match status" value="9"/>
</dbReference>
<dbReference type="VEuPathDB" id="TriTrypDB:TcBrA4_0097230"/>
<dbReference type="VEuPathDB" id="TriTrypDB:TcG_08053"/>
<feature type="domain" description="PH" evidence="2">
    <location>
        <begin position="427"/>
        <end position="543"/>
    </location>
</feature>
<dbReference type="VEuPathDB" id="TriTrypDB:TcCLB.503925.60"/>
<dbReference type="VEuPathDB" id="TriTrypDB:Tc_MARK_2401"/>
<dbReference type="InterPro" id="IPR001849">
    <property type="entry name" value="PH_domain"/>
</dbReference>
<protein>
    <submittedName>
        <fullName evidence="3">Putative phosphatidylinositol-4-phosphate 5-kinase</fullName>
    </submittedName>
</protein>
<dbReference type="VEuPathDB" id="TriTrypDB:C3747_115g135"/>
<dbReference type="GO" id="GO:0016301">
    <property type="term" value="F:kinase activity"/>
    <property type="evidence" value="ECO:0007669"/>
    <property type="project" value="UniProtKB-KW"/>
</dbReference>
<name>A0A2V2VEE3_TRYCR</name>
<dbReference type="VEuPathDB" id="TriTrypDB:TcCLB.510349.30"/>
<dbReference type="VEuPathDB" id="TriTrypDB:TcCL_ESM05879"/>
<dbReference type="PANTHER" id="PTHR23084">
    <property type="entry name" value="PHOSPHATIDYLINOSITOL-4-PHOSPHATE 5-KINASE RELATED"/>
    <property type="match status" value="1"/>
</dbReference>
<reference evidence="3 4" key="1">
    <citation type="journal article" date="2018" name="Microb. Genom.">
        <title>Expanding an expanded genome: long-read sequencing of Trypanosoma cruzi.</title>
        <authorList>
            <person name="Berna L."/>
            <person name="Rodriguez M."/>
            <person name="Chiribao M.L."/>
            <person name="Parodi-Talice A."/>
            <person name="Pita S."/>
            <person name="Rijo G."/>
            <person name="Alvarez-Valin F."/>
            <person name="Robello C."/>
        </authorList>
    </citation>
    <scope>NUCLEOTIDE SEQUENCE [LARGE SCALE GENOMIC DNA]</scope>
    <source>
        <strain evidence="3 4">Dm28c</strain>
    </source>
</reference>
<accession>A0A2V2VEE3</accession>
<dbReference type="CDD" id="cd00821">
    <property type="entry name" value="PH"/>
    <property type="match status" value="1"/>
</dbReference>
<keyword evidence="3" id="KW-0808">Transferase</keyword>
<dbReference type="Gene3D" id="2.20.110.10">
    <property type="entry name" value="Histone H3 K4-specific methyltransferase SET7/9 N-terminal domain"/>
    <property type="match status" value="3"/>
</dbReference>
<evidence type="ECO:0000313" key="3">
    <source>
        <dbReference type="EMBL" id="PWU94895.1"/>
    </source>
</evidence>
<dbReference type="InterPro" id="IPR003409">
    <property type="entry name" value="MORN"/>
</dbReference>
<keyword evidence="3" id="KW-0418">Kinase</keyword>
<dbReference type="AlphaFoldDB" id="A0A2V2VEE3"/>
<dbReference type="SUPFAM" id="SSF82185">
    <property type="entry name" value="Histone H3 K4-specific methyltransferase SET7/9 N-terminal domain"/>
    <property type="match status" value="2"/>
</dbReference>
<dbReference type="VEuPathDB" id="TriTrypDB:ECC02_004517"/>
<keyword evidence="1" id="KW-0677">Repeat</keyword>
<dbReference type="VEuPathDB" id="TriTrypDB:TCDM_08515"/>
<dbReference type="SMART" id="SM00698">
    <property type="entry name" value="MORN"/>
    <property type="match status" value="10"/>
</dbReference>
<organism evidence="3 4">
    <name type="scientific">Trypanosoma cruzi</name>
    <dbReference type="NCBI Taxonomy" id="5693"/>
    <lineage>
        <taxon>Eukaryota</taxon>
        <taxon>Discoba</taxon>
        <taxon>Euglenozoa</taxon>
        <taxon>Kinetoplastea</taxon>
        <taxon>Metakinetoplastina</taxon>
        <taxon>Trypanosomatida</taxon>
        <taxon>Trypanosomatidae</taxon>
        <taxon>Trypanosoma</taxon>
        <taxon>Schizotrypanum</taxon>
    </lineage>
</organism>